<protein>
    <submittedName>
        <fullName evidence="3">Uncharacterized protein</fullName>
    </submittedName>
</protein>
<reference evidence="3" key="1">
    <citation type="journal article" date="2020" name="Fungal Divers.">
        <title>Resolving the Mortierellaceae phylogeny through synthesis of multi-gene phylogenetics and phylogenomics.</title>
        <authorList>
            <person name="Vandepol N."/>
            <person name="Liber J."/>
            <person name="Desiro A."/>
            <person name="Na H."/>
            <person name="Kennedy M."/>
            <person name="Barry K."/>
            <person name="Grigoriev I.V."/>
            <person name="Miller A.N."/>
            <person name="O'Donnell K."/>
            <person name="Stajich J.E."/>
            <person name="Bonito G."/>
        </authorList>
    </citation>
    <scope>NUCLEOTIDE SEQUENCE</scope>
    <source>
        <strain evidence="3">BC1065</strain>
    </source>
</reference>
<feature type="chain" id="PRO_5040164663" evidence="2">
    <location>
        <begin position="31"/>
        <end position="143"/>
    </location>
</feature>
<dbReference type="EMBL" id="JAAAJB010000021">
    <property type="protein sequence ID" value="KAG0269631.1"/>
    <property type="molecule type" value="Genomic_DNA"/>
</dbReference>
<evidence type="ECO:0000256" key="2">
    <source>
        <dbReference type="SAM" id="SignalP"/>
    </source>
</evidence>
<name>A0A9P6QIB8_9FUNG</name>
<organism evidence="3 4">
    <name type="scientific">Actinomortierella ambigua</name>
    <dbReference type="NCBI Taxonomy" id="1343610"/>
    <lineage>
        <taxon>Eukaryota</taxon>
        <taxon>Fungi</taxon>
        <taxon>Fungi incertae sedis</taxon>
        <taxon>Mucoromycota</taxon>
        <taxon>Mortierellomycotina</taxon>
        <taxon>Mortierellomycetes</taxon>
        <taxon>Mortierellales</taxon>
        <taxon>Mortierellaceae</taxon>
        <taxon>Actinomortierella</taxon>
    </lineage>
</organism>
<sequence>MKHPATAPSSWMLAILLTLLAAVCISETSAIVIPMPGVLPNDSPAAYIEIRHDNTAAPAPAPPTVANIKARHDNTPAPRGAVEVQVRHDNEAATLYKNGDEQMPPKRRYSKRGGGSHDRTGYVPGGTGSGNQYDKGKPYGRSL</sequence>
<evidence type="ECO:0000256" key="1">
    <source>
        <dbReference type="SAM" id="MobiDB-lite"/>
    </source>
</evidence>
<feature type="region of interest" description="Disordered" evidence="1">
    <location>
        <begin position="89"/>
        <end position="143"/>
    </location>
</feature>
<dbReference type="Proteomes" id="UP000807716">
    <property type="component" value="Unassembled WGS sequence"/>
</dbReference>
<keyword evidence="4" id="KW-1185">Reference proteome</keyword>
<gene>
    <name evidence="3" type="ORF">DFQ27_002852</name>
</gene>
<feature type="signal peptide" evidence="2">
    <location>
        <begin position="1"/>
        <end position="30"/>
    </location>
</feature>
<comment type="caution">
    <text evidence="3">The sequence shown here is derived from an EMBL/GenBank/DDBJ whole genome shotgun (WGS) entry which is preliminary data.</text>
</comment>
<accession>A0A9P6QIB8</accession>
<keyword evidence="2" id="KW-0732">Signal</keyword>
<evidence type="ECO:0000313" key="4">
    <source>
        <dbReference type="Proteomes" id="UP000807716"/>
    </source>
</evidence>
<dbReference type="OrthoDB" id="2448852at2759"/>
<proteinExistence type="predicted"/>
<evidence type="ECO:0000313" key="3">
    <source>
        <dbReference type="EMBL" id="KAG0269631.1"/>
    </source>
</evidence>
<dbReference type="AlphaFoldDB" id="A0A9P6QIB8"/>